<proteinExistence type="predicted"/>
<gene>
    <name evidence="1" type="ORF">ACEZ3G_10225</name>
</gene>
<sequence>MDFHYCSDYDEMSLQATDYLISELKKKSGQLLGVATGNSPLGVYRKLRSEINQHPKYFEKLRILKLDEWVGLKMSDPSSCESYIQNNILEPLKIPSQRYTGFQSDPEDLKAECDRVQATIERQGPIDLCILGLGRNGHIGFIEPAESFMPHCQIAELSKISREHAMVDTLKKKPTHGLTLGMGDVLASKKIILLVTGTGKESVVQALLKGHISTRMPASFLWLHPNVQCYLDKSSFSATK</sequence>
<comment type="caution">
    <text evidence="1">The sequence shown here is derived from an EMBL/GenBank/DDBJ whole genome shotgun (WGS) entry which is preliminary data.</text>
</comment>
<keyword evidence="2" id="KW-1185">Reference proteome</keyword>
<evidence type="ECO:0000313" key="1">
    <source>
        <dbReference type="EMBL" id="MFH6603852.1"/>
    </source>
</evidence>
<keyword evidence="1" id="KW-0413">Isomerase</keyword>
<name>A0ACC7LQK6_9FLAO</name>
<organism evidence="1 2">
    <name type="scientific">Meishania litoralis</name>
    <dbReference type="NCBI Taxonomy" id="3434685"/>
    <lineage>
        <taxon>Bacteria</taxon>
        <taxon>Pseudomonadati</taxon>
        <taxon>Bacteroidota</taxon>
        <taxon>Flavobacteriia</taxon>
        <taxon>Flavobacteriales</taxon>
        <taxon>Flavobacteriaceae</taxon>
        <taxon>Meishania</taxon>
    </lineage>
</organism>
<protein>
    <submittedName>
        <fullName evidence="1">Galactosamine-6-phosphate isomerase</fullName>
    </submittedName>
</protein>
<dbReference type="EMBL" id="JBHFPV010000002">
    <property type="protein sequence ID" value="MFH6603852.1"/>
    <property type="molecule type" value="Genomic_DNA"/>
</dbReference>
<dbReference type="Proteomes" id="UP001595191">
    <property type="component" value="Unassembled WGS sequence"/>
</dbReference>
<accession>A0ACC7LQK6</accession>
<reference evidence="1" key="1">
    <citation type="submission" date="2024-09" db="EMBL/GenBank/DDBJ databases">
        <authorList>
            <person name="Liu J."/>
        </authorList>
    </citation>
    <scope>NUCLEOTIDE SEQUENCE</scope>
    <source>
        <strain evidence="1">NBU2967</strain>
    </source>
</reference>
<evidence type="ECO:0000313" key="2">
    <source>
        <dbReference type="Proteomes" id="UP001595191"/>
    </source>
</evidence>